<sequence>MIPQPLPIAYLAPPPLSLLPIEKPHKDELYAFHQDATSCPELVSADSSDESTDSEDSRRDSSASLGLSPVLHPTTAFDQRQDAFGPPSSANRQTFGLKILRKPSGWSLTSPKLGCPKSPRQRPTDAIIYPSACKVSGSFACSPLLESFPEGDLIPPSPVSPSKPVVSNLSYQPLEPPSRLVALSKCEVEPSPLSSPATIYLPSTPVTPVSPTSPLVKFERPPDPTVKDGVGVLSFGQQSIENSPAFLRSNLRRRSSWFSASFRRKRRDSSPNLLPVEAGTGLGLITTPASAPQEGDESIHVSNMNPLPLPPDLVKAKETIETLGWGWGSAAERVWGPSRRDSINKPIVSDTEDSESSPKNAMVKYRSLEKAVIKSSDPSVARWNKFIPAYTNGDLDINDIPAPPPKGVPDPFLSPDATPLNPGIFLAPSPEFEKERQLALDRLELDQMDEKGKTKIRDIVDYCREYLGTAFAFFTVVDGEKTRFFCISPKDTTSGDLPREKTLCGHTILNRNDGFVVLNIKSDWRFAQACHLEAYDFYAAVPVTSSDGLPIATLCAVDTQPWNCFTDKQRIKMRELATQIGSEIEKSFARNFKEKLDRMEASWLKMEERLSKRPEIPAGTAIGPRFPPSLKDQRRSSVKHPLPIMELCAVEMQQNLSIDMRSISALGITMTRCDVGHLNFSAGLIADTLGMETVYYVAVDSITKSCVLLANHGMPHPTPKVEVALHRRALDSAEEGLVYQNAEKGELVSEGDSGLPVFGEGEGRQQYRVGILCPVEFESADVEKTSGLSLSAETAHPPPNENAAPGNTRYIPTKKSASIGFVLVAMTTNPKRVVGIEDLRYLQGFSTIIRALLKRFIASESIEEIEEIPADELRDLEKSPAAAQRDNIKRRAVKGVKGSLKAGSDGLHHISRLPGRAIDVVSEANSSLQKGIALQFHRVHSSIDPFKADSSHEKHKSKHALNPAEKLSLTETESSDRPSRTSSFLASSFRRSSISRADSNLSGRKEASPLPFEPMGAMPGDGLRPPPLTLRREKSTTISEADPNVSTQIVAPLPIKPWEKGGSGKVITVPAPASPSTFSSGKGNSKYLEIDVRKASYCDYGRSSSPPEMSPRFESKLSPFRASTPSEAASLEKNGATPLHTLSSTPKPTLASRRPSLATTRTWSDKERPPLLTRHSQPGRRPSERGEKLVALLNVPKIGPV</sequence>
<proteinExistence type="predicted"/>
<evidence type="ECO:0000313" key="2">
    <source>
        <dbReference type="Proteomes" id="UP000245626"/>
    </source>
</evidence>
<organism evidence="1 2">
    <name type="scientific">Violaceomyces palustris</name>
    <dbReference type="NCBI Taxonomy" id="1673888"/>
    <lineage>
        <taxon>Eukaryota</taxon>
        <taxon>Fungi</taxon>
        <taxon>Dikarya</taxon>
        <taxon>Basidiomycota</taxon>
        <taxon>Ustilaginomycotina</taxon>
        <taxon>Ustilaginomycetes</taxon>
        <taxon>Violaceomycetales</taxon>
        <taxon>Violaceomycetaceae</taxon>
        <taxon>Violaceomyces</taxon>
    </lineage>
</organism>
<accession>A0ACD0P3D4</accession>
<dbReference type="EMBL" id="KZ819768">
    <property type="protein sequence ID" value="PWN52589.1"/>
    <property type="molecule type" value="Genomic_DNA"/>
</dbReference>
<keyword evidence="2" id="KW-1185">Reference proteome</keyword>
<evidence type="ECO:0000313" key="1">
    <source>
        <dbReference type="EMBL" id="PWN52589.1"/>
    </source>
</evidence>
<gene>
    <name evidence="1" type="ORF">IE53DRAFT_367073</name>
</gene>
<protein>
    <submittedName>
        <fullName evidence="1">Uncharacterized protein</fullName>
    </submittedName>
</protein>
<reference evidence="1 2" key="1">
    <citation type="journal article" date="2018" name="Mol. Biol. Evol.">
        <title>Broad Genomic Sampling Reveals a Smut Pathogenic Ancestry of the Fungal Clade Ustilaginomycotina.</title>
        <authorList>
            <person name="Kijpornyongpan T."/>
            <person name="Mondo S.J."/>
            <person name="Barry K."/>
            <person name="Sandor L."/>
            <person name="Lee J."/>
            <person name="Lipzen A."/>
            <person name="Pangilinan J."/>
            <person name="LaButti K."/>
            <person name="Hainaut M."/>
            <person name="Henrissat B."/>
            <person name="Grigoriev I.V."/>
            <person name="Spatafora J.W."/>
            <person name="Aime M.C."/>
        </authorList>
    </citation>
    <scope>NUCLEOTIDE SEQUENCE [LARGE SCALE GENOMIC DNA]</scope>
    <source>
        <strain evidence="1 2">SA 807</strain>
    </source>
</reference>
<dbReference type="Proteomes" id="UP000245626">
    <property type="component" value="Unassembled WGS sequence"/>
</dbReference>
<name>A0ACD0P3D4_9BASI</name>